<evidence type="ECO:0000313" key="2">
    <source>
        <dbReference type="Proteomes" id="UP000023152"/>
    </source>
</evidence>
<comment type="caution">
    <text evidence="1">The sequence shown here is derived from an EMBL/GenBank/DDBJ whole genome shotgun (WGS) entry which is preliminary data.</text>
</comment>
<organism evidence="1 2">
    <name type="scientific">Reticulomyxa filosa</name>
    <dbReference type="NCBI Taxonomy" id="46433"/>
    <lineage>
        <taxon>Eukaryota</taxon>
        <taxon>Sar</taxon>
        <taxon>Rhizaria</taxon>
        <taxon>Retaria</taxon>
        <taxon>Foraminifera</taxon>
        <taxon>Monothalamids</taxon>
        <taxon>Reticulomyxidae</taxon>
        <taxon>Reticulomyxa</taxon>
    </lineage>
</organism>
<reference evidence="1 2" key="1">
    <citation type="journal article" date="2013" name="Curr. Biol.">
        <title>The Genome of the Foraminiferan Reticulomyxa filosa.</title>
        <authorList>
            <person name="Glockner G."/>
            <person name="Hulsmann N."/>
            <person name="Schleicher M."/>
            <person name="Noegel A.A."/>
            <person name="Eichinger L."/>
            <person name="Gallinger C."/>
            <person name="Pawlowski J."/>
            <person name="Sierra R."/>
            <person name="Euteneuer U."/>
            <person name="Pillet L."/>
            <person name="Moustafa A."/>
            <person name="Platzer M."/>
            <person name="Groth M."/>
            <person name="Szafranski K."/>
            <person name="Schliwa M."/>
        </authorList>
    </citation>
    <scope>NUCLEOTIDE SEQUENCE [LARGE SCALE GENOMIC DNA]</scope>
</reference>
<protein>
    <submittedName>
        <fullName evidence="1">Uncharacterized protein</fullName>
    </submittedName>
</protein>
<name>X6NNX0_RETFI</name>
<keyword evidence="2" id="KW-1185">Reference proteome</keyword>
<dbReference type="Proteomes" id="UP000023152">
    <property type="component" value="Unassembled WGS sequence"/>
</dbReference>
<evidence type="ECO:0000313" key="1">
    <source>
        <dbReference type="EMBL" id="ETO27965.1"/>
    </source>
</evidence>
<sequence>MQKENIFEKELFDELVKQGITKEEDLKSVTQTQFDEIVRKVRVEKWAELKDDTARTRLDKKLVDFEKIWRKLSGIKQTAQRH</sequence>
<gene>
    <name evidence="1" type="ORF">RFI_09168</name>
</gene>
<dbReference type="EMBL" id="ASPP01006945">
    <property type="protein sequence ID" value="ETO27965.1"/>
    <property type="molecule type" value="Genomic_DNA"/>
</dbReference>
<proteinExistence type="predicted"/>
<dbReference type="AlphaFoldDB" id="X6NNX0"/>
<accession>X6NNX0</accession>